<dbReference type="PANTHER" id="PTHR47527">
    <property type="entry name" value="RING/FYVE/PHD ZINC FINGER SUPERFAMILY PROTEIN"/>
    <property type="match status" value="1"/>
</dbReference>
<proteinExistence type="predicted"/>
<dbReference type="EMBL" id="CM035440">
    <property type="protein sequence ID" value="KAH7283072.1"/>
    <property type="molecule type" value="Genomic_DNA"/>
</dbReference>
<dbReference type="PANTHER" id="PTHR47527:SF3">
    <property type="entry name" value="RING_FYVE_PHD ZINC FINGER SUPERFAMILY PROTEIN"/>
    <property type="match status" value="1"/>
</dbReference>
<evidence type="ECO:0000259" key="1">
    <source>
        <dbReference type="Pfam" id="PF25073"/>
    </source>
</evidence>
<accession>A0A8T2QG33</accession>
<sequence length="187" mass="21144">MELLKRIDVDDEYLRMESHGEPLVKATNFNAVVDTNLTKDDGNDHVHLPLRCFLDLAQQQTSVEPATKRIKMDTTRSKFIDVDFIMKHVADIVLVLSGLGLIRAGREPTLEERRLQAEAYGHLGFLLQNVNPRELISKVAIENLIEDLGLRKSKGQELKSFAQILEEFQPPAPVSMRAWFSGSALYS</sequence>
<dbReference type="OrthoDB" id="787137at2759"/>
<gene>
    <name evidence="2" type="ORF">KP509_35G059600</name>
</gene>
<dbReference type="AlphaFoldDB" id="A0A8T2QG33"/>
<protein>
    <recommendedName>
        <fullName evidence="1">DUF7797 domain-containing protein</fullName>
    </recommendedName>
</protein>
<reference evidence="2" key="1">
    <citation type="submission" date="2021-08" db="EMBL/GenBank/DDBJ databases">
        <title>WGS assembly of Ceratopteris richardii.</title>
        <authorList>
            <person name="Marchant D.B."/>
            <person name="Chen G."/>
            <person name="Jenkins J."/>
            <person name="Shu S."/>
            <person name="Leebens-Mack J."/>
            <person name="Grimwood J."/>
            <person name="Schmutz J."/>
            <person name="Soltis P."/>
            <person name="Soltis D."/>
            <person name="Chen Z.-H."/>
        </authorList>
    </citation>
    <scope>NUCLEOTIDE SEQUENCE</scope>
    <source>
        <strain evidence="2">Whitten #5841</strain>
        <tissue evidence="2">Leaf</tissue>
    </source>
</reference>
<evidence type="ECO:0000313" key="3">
    <source>
        <dbReference type="Proteomes" id="UP000825935"/>
    </source>
</evidence>
<organism evidence="2 3">
    <name type="scientific">Ceratopteris richardii</name>
    <name type="common">Triangle waterfern</name>
    <dbReference type="NCBI Taxonomy" id="49495"/>
    <lineage>
        <taxon>Eukaryota</taxon>
        <taxon>Viridiplantae</taxon>
        <taxon>Streptophyta</taxon>
        <taxon>Embryophyta</taxon>
        <taxon>Tracheophyta</taxon>
        <taxon>Polypodiopsida</taxon>
        <taxon>Polypodiidae</taxon>
        <taxon>Polypodiales</taxon>
        <taxon>Pteridineae</taxon>
        <taxon>Pteridaceae</taxon>
        <taxon>Parkerioideae</taxon>
        <taxon>Ceratopteris</taxon>
    </lineage>
</organism>
<dbReference type="Proteomes" id="UP000825935">
    <property type="component" value="Chromosome 35"/>
</dbReference>
<dbReference type="Pfam" id="PF25073">
    <property type="entry name" value="DUF7797"/>
    <property type="match status" value="1"/>
</dbReference>
<dbReference type="InterPro" id="IPR056699">
    <property type="entry name" value="DUF7797"/>
</dbReference>
<feature type="domain" description="DUF7797" evidence="1">
    <location>
        <begin position="82"/>
        <end position="123"/>
    </location>
</feature>
<keyword evidence="3" id="KW-1185">Reference proteome</keyword>
<name>A0A8T2QG33_CERRI</name>
<comment type="caution">
    <text evidence="2">The sequence shown here is derived from an EMBL/GenBank/DDBJ whole genome shotgun (WGS) entry which is preliminary data.</text>
</comment>
<evidence type="ECO:0000313" key="2">
    <source>
        <dbReference type="EMBL" id="KAH7283072.1"/>
    </source>
</evidence>